<organism evidence="3 4">
    <name type="scientific">Acidobacterium capsulatum (strain ATCC 51196 / DSM 11244 / BCRC 80197 / JCM 7670 / NBRC 15755 / NCIMB 13165 / 161)</name>
    <dbReference type="NCBI Taxonomy" id="240015"/>
    <lineage>
        <taxon>Bacteria</taxon>
        <taxon>Pseudomonadati</taxon>
        <taxon>Acidobacteriota</taxon>
        <taxon>Terriglobia</taxon>
        <taxon>Terriglobales</taxon>
        <taxon>Acidobacteriaceae</taxon>
        <taxon>Acidobacterium</taxon>
    </lineage>
</organism>
<dbReference type="Proteomes" id="UP000002207">
    <property type="component" value="Chromosome"/>
</dbReference>
<dbReference type="PANTHER" id="PTHR47515">
    <property type="entry name" value="LOW CALCIUM RESPONSE LOCUS PROTEIN T"/>
    <property type="match status" value="1"/>
</dbReference>
<dbReference type="eggNOG" id="COG2801">
    <property type="taxonomic scope" value="Bacteria"/>
</dbReference>
<dbReference type="InParanoid" id="C1F6R2"/>
<dbReference type="KEGG" id="aca:ACP_1570"/>
<dbReference type="InterPro" id="IPR025948">
    <property type="entry name" value="HTH-like_dom"/>
</dbReference>
<gene>
    <name evidence="3" type="ordered locus">ACP_1570</name>
</gene>
<feature type="region of interest" description="Disordered" evidence="1">
    <location>
        <begin position="274"/>
        <end position="308"/>
    </location>
</feature>
<name>C1F6R2_ACIC5</name>
<dbReference type="PANTHER" id="PTHR47515:SF1">
    <property type="entry name" value="BLR2054 PROTEIN"/>
    <property type="match status" value="1"/>
</dbReference>
<dbReference type="Gene3D" id="3.30.420.10">
    <property type="entry name" value="Ribonuclease H-like superfamily/Ribonuclease H"/>
    <property type="match status" value="1"/>
</dbReference>
<dbReference type="EMBL" id="CP001472">
    <property type="protein sequence ID" value="ACO33135.1"/>
    <property type="molecule type" value="Genomic_DNA"/>
</dbReference>
<dbReference type="GO" id="GO:0015074">
    <property type="term" value="P:DNA integration"/>
    <property type="evidence" value="ECO:0007669"/>
    <property type="project" value="InterPro"/>
</dbReference>
<evidence type="ECO:0000256" key="1">
    <source>
        <dbReference type="SAM" id="MobiDB-lite"/>
    </source>
</evidence>
<evidence type="ECO:0000313" key="3">
    <source>
        <dbReference type="EMBL" id="ACO33135.1"/>
    </source>
</evidence>
<dbReference type="SUPFAM" id="SSF53098">
    <property type="entry name" value="Ribonuclease H-like"/>
    <property type="match status" value="1"/>
</dbReference>
<dbReference type="InterPro" id="IPR012337">
    <property type="entry name" value="RNaseH-like_sf"/>
</dbReference>
<dbReference type="InterPro" id="IPR001584">
    <property type="entry name" value="Integrase_cat-core"/>
</dbReference>
<proteinExistence type="predicted"/>
<evidence type="ECO:0000259" key="2">
    <source>
        <dbReference type="PROSITE" id="PS50994"/>
    </source>
</evidence>
<dbReference type="Pfam" id="PF13683">
    <property type="entry name" value="rve_3"/>
    <property type="match status" value="1"/>
</dbReference>
<dbReference type="InterPro" id="IPR048020">
    <property type="entry name" value="Transpos_IS3"/>
</dbReference>
<dbReference type="NCBIfam" id="NF033516">
    <property type="entry name" value="transpos_IS3"/>
    <property type="match status" value="1"/>
</dbReference>
<dbReference type="InterPro" id="IPR036397">
    <property type="entry name" value="RNaseH_sf"/>
</dbReference>
<feature type="domain" description="Integrase catalytic" evidence="2">
    <location>
        <begin position="88"/>
        <end position="253"/>
    </location>
</feature>
<evidence type="ECO:0000313" key="4">
    <source>
        <dbReference type="Proteomes" id="UP000002207"/>
    </source>
</evidence>
<keyword evidence="4" id="KW-1185">Reference proteome</keyword>
<dbReference type="Pfam" id="PF13276">
    <property type="entry name" value="HTH_21"/>
    <property type="match status" value="1"/>
</dbReference>
<dbReference type="STRING" id="240015.ACP_1570"/>
<dbReference type="HOGENOM" id="CLU_027402_31_0_0"/>
<accession>C1F6R2</accession>
<dbReference type="GO" id="GO:0003676">
    <property type="term" value="F:nucleic acid binding"/>
    <property type="evidence" value="ECO:0007669"/>
    <property type="project" value="InterPro"/>
</dbReference>
<dbReference type="AlphaFoldDB" id="C1F6R2"/>
<protein>
    <submittedName>
        <fullName evidence="3">ISAca4, transposase orfB</fullName>
    </submittedName>
</protein>
<sequence length="308" mass="36085">MSERRACKLLGVDRASYRYEPRPDRNAELRDELVKLARQKPRYGYRRLHAVLERRGQTVNVKRVYRLYAEEGLAVRRRRRKRLVRERVGEVQLIRANQEWAMDFIVDGLANGRMVRILSVVDAFTRECLALEADTSLGSGRVTRALDRLIEERGLPENVRSDNGPEFTSRRMLGWAEERKINLVHIQPGRPMQNGHVESFHGRLRDECLNVSWFRTLNDVRRTLDNYRQEYNCERPHSSLAYRTPAEFRSALGYGDVESKVRFPHLHSPDYDGEIYSPTTPKRENSSYGWMSFPGAGQKPRTSPWMHR</sequence>
<reference evidence="3 4" key="1">
    <citation type="journal article" date="2009" name="Appl. Environ. Microbiol.">
        <title>Three genomes from the phylum Acidobacteria provide insight into the lifestyles of these microorganisms in soils.</title>
        <authorList>
            <person name="Ward N.L."/>
            <person name="Challacombe J.F."/>
            <person name="Janssen P.H."/>
            <person name="Henrissat B."/>
            <person name="Coutinho P.M."/>
            <person name="Wu M."/>
            <person name="Xie G."/>
            <person name="Haft D.H."/>
            <person name="Sait M."/>
            <person name="Badger J."/>
            <person name="Barabote R.D."/>
            <person name="Bradley B."/>
            <person name="Brettin T.S."/>
            <person name="Brinkac L.M."/>
            <person name="Bruce D."/>
            <person name="Creasy T."/>
            <person name="Daugherty S.C."/>
            <person name="Davidsen T.M."/>
            <person name="DeBoy R.T."/>
            <person name="Detter J.C."/>
            <person name="Dodson R.J."/>
            <person name="Durkin A.S."/>
            <person name="Ganapathy A."/>
            <person name="Gwinn-Giglio M."/>
            <person name="Han C.S."/>
            <person name="Khouri H."/>
            <person name="Kiss H."/>
            <person name="Kothari S.P."/>
            <person name="Madupu R."/>
            <person name="Nelson K.E."/>
            <person name="Nelson W.C."/>
            <person name="Paulsen I."/>
            <person name="Penn K."/>
            <person name="Ren Q."/>
            <person name="Rosovitz M.J."/>
            <person name="Selengut J.D."/>
            <person name="Shrivastava S."/>
            <person name="Sullivan S.A."/>
            <person name="Tapia R."/>
            <person name="Thompson L.S."/>
            <person name="Watkins K.L."/>
            <person name="Yang Q."/>
            <person name="Yu C."/>
            <person name="Zafar N."/>
            <person name="Zhou L."/>
            <person name="Kuske C.R."/>
        </authorList>
    </citation>
    <scope>NUCLEOTIDE SEQUENCE [LARGE SCALE GENOMIC DNA]</scope>
    <source>
        <strain evidence="4">ATCC 51196 / DSM 11244 / BCRC 80197 / JCM 7670 / NBRC 15755 / NCIMB 13165 / 161</strain>
    </source>
</reference>
<dbReference type="PROSITE" id="PS50994">
    <property type="entry name" value="INTEGRASE"/>
    <property type="match status" value="1"/>
</dbReference>